<evidence type="ECO:0000313" key="2">
    <source>
        <dbReference type="EMBL" id="ORZ26760.1"/>
    </source>
</evidence>
<dbReference type="RefSeq" id="XP_021884523.1">
    <property type="nucleotide sequence ID" value="XM_022023181.1"/>
</dbReference>
<feature type="region of interest" description="Disordered" evidence="1">
    <location>
        <begin position="66"/>
        <end position="85"/>
    </location>
</feature>
<reference evidence="2 3" key="1">
    <citation type="submission" date="2016-07" db="EMBL/GenBank/DDBJ databases">
        <title>Pervasive Adenine N6-methylation of Active Genes in Fungi.</title>
        <authorList>
            <consortium name="DOE Joint Genome Institute"/>
            <person name="Mondo S.J."/>
            <person name="Dannebaum R.O."/>
            <person name="Kuo R.C."/>
            <person name="Labutti K."/>
            <person name="Haridas S."/>
            <person name="Kuo A."/>
            <person name="Salamov A."/>
            <person name="Ahrendt S.R."/>
            <person name="Lipzen A."/>
            <person name="Sullivan W."/>
            <person name="Andreopoulos W.B."/>
            <person name="Clum A."/>
            <person name="Lindquist E."/>
            <person name="Daum C."/>
            <person name="Ramamoorthy G.K."/>
            <person name="Gryganskyi A."/>
            <person name="Culley D."/>
            <person name="Magnuson J.K."/>
            <person name="James T.Y."/>
            <person name="O'Malley M.A."/>
            <person name="Stajich J.E."/>
            <person name="Spatafora J.W."/>
            <person name="Visel A."/>
            <person name="Grigoriev I.V."/>
        </authorList>
    </citation>
    <scope>NUCLEOTIDE SEQUENCE [LARGE SCALE GENOMIC DNA]</scope>
    <source>
        <strain evidence="2 3">NRRL 3116</strain>
    </source>
</reference>
<comment type="caution">
    <text evidence="2">The sequence shown here is derived from an EMBL/GenBank/DDBJ whole genome shotgun (WGS) entry which is preliminary data.</text>
</comment>
<dbReference type="OrthoDB" id="2406149at2759"/>
<proteinExistence type="predicted"/>
<gene>
    <name evidence="2" type="ORF">BCR41DRAFT_347875</name>
</gene>
<sequence length="181" mass="18806">MNNNHPAGSNSGSFTDTIKGYVNTAIAKGQDAIHKAQDQLGHATGHSHSTTHGDSAGAGHTIQQQHYGAGNLGNPTYTGPQTNDAFAEVNQFNAEASRAGQTAQQQNYGGNNLTNPTHTGSQANDAFAQVNQFNAEASRAGQASQQQSYGGGNLANPAHTGPQTNDPFAEVNQFNSQASKQ</sequence>
<dbReference type="InParanoid" id="A0A1Y2GWT1"/>
<dbReference type="AlphaFoldDB" id="A0A1Y2GWT1"/>
<feature type="region of interest" description="Disordered" evidence="1">
    <location>
        <begin position="91"/>
        <end position="122"/>
    </location>
</feature>
<protein>
    <submittedName>
        <fullName evidence="2">Uncharacterized protein</fullName>
    </submittedName>
</protein>
<feature type="compositionally biased region" description="Polar residues" evidence="1">
    <location>
        <begin position="73"/>
        <end position="85"/>
    </location>
</feature>
<organism evidence="2 3">
    <name type="scientific">Lobosporangium transversale</name>
    <dbReference type="NCBI Taxonomy" id="64571"/>
    <lineage>
        <taxon>Eukaryota</taxon>
        <taxon>Fungi</taxon>
        <taxon>Fungi incertae sedis</taxon>
        <taxon>Mucoromycota</taxon>
        <taxon>Mortierellomycotina</taxon>
        <taxon>Mortierellomycetes</taxon>
        <taxon>Mortierellales</taxon>
        <taxon>Mortierellaceae</taxon>
        <taxon>Lobosporangium</taxon>
    </lineage>
</organism>
<feature type="region of interest" description="Disordered" evidence="1">
    <location>
        <begin position="39"/>
        <end position="59"/>
    </location>
</feature>
<keyword evidence="3" id="KW-1185">Reference proteome</keyword>
<feature type="compositionally biased region" description="Low complexity" evidence="1">
    <location>
        <begin position="135"/>
        <end position="148"/>
    </location>
</feature>
<name>A0A1Y2GWT1_9FUNG</name>
<feature type="compositionally biased region" description="Low complexity" evidence="1">
    <location>
        <begin position="41"/>
        <end position="57"/>
    </location>
</feature>
<dbReference type="Proteomes" id="UP000193648">
    <property type="component" value="Unassembled WGS sequence"/>
</dbReference>
<feature type="compositionally biased region" description="Polar residues" evidence="1">
    <location>
        <begin position="161"/>
        <end position="181"/>
    </location>
</feature>
<dbReference type="EMBL" id="MCFF01000006">
    <property type="protein sequence ID" value="ORZ26760.1"/>
    <property type="molecule type" value="Genomic_DNA"/>
</dbReference>
<feature type="region of interest" description="Disordered" evidence="1">
    <location>
        <begin position="135"/>
        <end position="181"/>
    </location>
</feature>
<evidence type="ECO:0000256" key="1">
    <source>
        <dbReference type="SAM" id="MobiDB-lite"/>
    </source>
</evidence>
<dbReference type="GeneID" id="33565025"/>
<accession>A0A1Y2GWT1</accession>
<evidence type="ECO:0000313" key="3">
    <source>
        <dbReference type="Proteomes" id="UP000193648"/>
    </source>
</evidence>